<evidence type="ECO:0000313" key="2">
    <source>
        <dbReference type="EMBL" id="KZV80624.1"/>
    </source>
</evidence>
<evidence type="ECO:0000256" key="1">
    <source>
        <dbReference type="SAM" id="MobiDB-lite"/>
    </source>
</evidence>
<dbReference type="InParanoid" id="A0A165BGZ0"/>
<proteinExistence type="predicted"/>
<gene>
    <name evidence="2" type="ORF">EXIGLDRAFT_629850</name>
</gene>
<dbReference type="Proteomes" id="UP000077266">
    <property type="component" value="Unassembled WGS sequence"/>
</dbReference>
<dbReference type="EMBL" id="KV426463">
    <property type="protein sequence ID" value="KZV80624.1"/>
    <property type="molecule type" value="Genomic_DNA"/>
</dbReference>
<feature type="region of interest" description="Disordered" evidence="1">
    <location>
        <begin position="13"/>
        <end position="34"/>
    </location>
</feature>
<protein>
    <submittedName>
        <fullName evidence="2">Uncharacterized protein</fullName>
    </submittedName>
</protein>
<keyword evidence="3" id="KW-1185">Reference proteome</keyword>
<sequence>MIRHHLPSVEYEPAADYNPRLERPPKPPAEACHPVADSSSEAVKDWVDDFEWDVKKLGENVQRHICKDVCTAYNFQGPCRFLFPHEVHESSSYDPETKSITLRTLEPDVNYFNPEVLVMCRHNHDMKCILSGKAAQAAMFYISNYITKL</sequence>
<reference evidence="2 3" key="1">
    <citation type="journal article" date="2016" name="Mol. Biol. Evol.">
        <title>Comparative Genomics of Early-Diverging Mushroom-Forming Fungi Provides Insights into the Origins of Lignocellulose Decay Capabilities.</title>
        <authorList>
            <person name="Nagy L.G."/>
            <person name="Riley R."/>
            <person name="Tritt A."/>
            <person name="Adam C."/>
            <person name="Daum C."/>
            <person name="Floudas D."/>
            <person name="Sun H."/>
            <person name="Yadav J.S."/>
            <person name="Pangilinan J."/>
            <person name="Larsson K.H."/>
            <person name="Matsuura K."/>
            <person name="Barry K."/>
            <person name="Labutti K."/>
            <person name="Kuo R."/>
            <person name="Ohm R.A."/>
            <person name="Bhattacharya S.S."/>
            <person name="Shirouzu T."/>
            <person name="Yoshinaga Y."/>
            <person name="Martin F.M."/>
            <person name="Grigoriev I.V."/>
            <person name="Hibbett D.S."/>
        </authorList>
    </citation>
    <scope>NUCLEOTIDE SEQUENCE [LARGE SCALE GENOMIC DNA]</scope>
    <source>
        <strain evidence="2 3">HHB12029</strain>
    </source>
</reference>
<dbReference type="AlphaFoldDB" id="A0A165BGZ0"/>
<dbReference type="OrthoDB" id="3267861at2759"/>
<organism evidence="2 3">
    <name type="scientific">Exidia glandulosa HHB12029</name>
    <dbReference type="NCBI Taxonomy" id="1314781"/>
    <lineage>
        <taxon>Eukaryota</taxon>
        <taxon>Fungi</taxon>
        <taxon>Dikarya</taxon>
        <taxon>Basidiomycota</taxon>
        <taxon>Agaricomycotina</taxon>
        <taxon>Agaricomycetes</taxon>
        <taxon>Auriculariales</taxon>
        <taxon>Exidiaceae</taxon>
        <taxon>Exidia</taxon>
    </lineage>
</organism>
<feature type="non-terminal residue" evidence="2">
    <location>
        <position position="149"/>
    </location>
</feature>
<accession>A0A165BGZ0</accession>
<name>A0A165BGZ0_EXIGL</name>
<evidence type="ECO:0000313" key="3">
    <source>
        <dbReference type="Proteomes" id="UP000077266"/>
    </source>
</evidence>